<keyword evidence="2" id="KW-1185">Reference proteome</keyword>
<protein>
    <submittedName>
        <fullName evidence="1">Uncharacterized protein</fullName>
    </submittedName>
</protein>
<dbReference type="Proteomes" id="UP000076632">
    <property type="component" value="Unassembled WGS sequence"/>
</dbReference>
<evidence type="ECO:0000313" key="1">
    <source>
        <dbReference type="EMBL" id="KZF18800.1"/>
    </source>
</evidence>
<dbReference type="GeneID" id="28898785"/>
<reference evidence="1 2" key="1">
    <citation type="journal article" date="2016" name="Fungal Biol.">
        <title>The genome of Xylona heveae provides a window into fungal endophytism.</title>
        <authorList>
            <person name="Gazis R."/>
            <person name="Kuo A."/>
            <person name="Riley R."/>
            <person name="LaButti K."/>
            <person name="Lipzen A."/>
            <person name="Lin J."/>
            <person name="Amirebrahimi M."/>
            <person name="Hesse C.N."/>
            <person name="Spatafora J.W."/>
            <person name="Henrissat B."/>
            <person name="Hainaut M."/>
            <person name="Grigoriev I.V."/>
            <person name="Hibbett D.S."/>
        </authorList>
    </citation>
    <scope>NUCLEOTIDE SEQUENCE [LARGE SCALE GENOMIC DNA]</scope>
    <source>
        <strain evidence="1 2">TC161</strain>
    </source>
</reference>
<organism evidence="1 2">
    <name type="scientific">Xylona heveae (strain CBS 132557 / TC161)</name>
    <dbReference type="NCBI Taxonomy" id="1328760"/>
    <lineage>
        <taxon>Eukaryota</taxon>
        <taxon>Fungi</taxon>
        <taxon>Dikarya</taxon>
        <taxon>Ascomycota</taxon>
        <taxon>Pezizomycotina</taxon>
        <taxon>Xylonomycetes</taxon>
        <taxon>Xylonales</taxon>
        <taxon>Xylonaceae</taxon>
        <taxon>Xylona</taxon>
    </lineage>
</organism>
<dbReference type="InParanoid" id="A0A164Z815"/>
<proteinExistence type="predicted"/>
<dbReference type="RefSeq" id="XP_018184355.1">
    <property type="nucleotide sequence ID" value="XM_018333648.1"/>
</dbReference>
<dbReference type="EMBL" id="KV407470">
    <property type="protein sequence ID" value="KZF18800.1"/>
    <property type="molecule type" value="Genomic_DNA"/>
</dbReference>
<gene>
    <name evidence="1" type="ORF">L228DRAFT_251802</name>
</gene>
<name>A0A164Z815_XYLHT</name>
<sequence length="135" mass="15786">MYHKRFDLEVWVDILRLVEEYFCDGAIMNLLMASISVKGAIFGARWSYFVLCKALCYDDPVMFMPKKHKQAAIIKEEPLNKNYVTYLNAYRYNLDPEDDTEDVLSLWLDRMVWKTTSNTLEQASCNVLGQQQGIK</sequence>
<evidence type="ECO:0000313" key="2">
    <source>
        <dbReference type="Proteomes" id="UP000076632"/>
    </source>
</evidence>
<dbReference type="AlphaFoldDB" id="A0A164Z815"/>
<accession>A0A164Z815</accession>